<feature type="region of interest" description="Disordered" evidence="1">
    <location>
        <begin position="150"/>
        <end position="189"/>
    </location>
</feature>
<evidence type="ECO:0000313" key="3">
    <source>
        <dbReference type="Proteomes" id="UP001049176"/>
    </source>
</evidence>
<dbReference type="KEGG" id="more:E1B28_006817"/>
<accession>A0A9P7UWX9</accession>
<dbReference type="Proteomes" id="UP001049176">
    <property type="component" value="Chromosome 3"/>
</dbReference>
<proteinExistence type="predicted"/>
<protein>
    <recommendedName>
        <fullName evidence="4">Myb/SANT-like domain-containing protein</fullName>
    </recommendedName>
</protein>
<evidence type="ECO:0000256" key="1">
    <source>
        <dbReference type="SAM" id="MobiDB-lite"/>
    </source>
</evidence>
<feature type="compositionally biased region" description="Polar residues" evidence="1">
    <location>
        <begin position="156"/>
        <end position="173"/>
    </location>
</feature>
<dbReference type="AlphaFoldDB" id="A0A9P7UWX9"/>
<name>A0A9P7UWX9_9AGAR</name>
<evidence type="ECO:0000313" key="2">
    <source>
        <dbReference type="EMBL" id="KAG7096144.1"/>
    </source>
</evidence>
<reference evidence="2" key="1">
    <citation type="journal article" date="2021" name="Genome Biol. Evol.">
        <title>The assembled and annotated genome of the fairy-ring fungus Marasmius oreades.</title>
        <authorList>
            <person name="Hiltunen M."/>
            <person name="Ament-Velasquez S.L."/>
            <person name="Johannesson H."/>
        </authorList>
    </citation>
    <scope>NUCLEOTIDE SEQUENCE</scope>
    <source>
        <strain evidence="2">03SP1</strain>
    </source>
</reference>
<sequence length="307" mass="34468">MAGVKAQRAVWTPTDDEILIQGLVQAKTQGHGKKPVVGPQKSGHPFWRSWPRQMVERDQQNQSKWQMIIGIIKRSNLCAAFQGLGGMMQKSCQLLRMKFGISWRKVQREYDSKGEKKKNKYLRWRTTPFPLYDDILYIVTRKRATREGHFVGGGDNTQSSFVGGGDNTQSTIPDGSRAASVPLTQSWSPSPPCTIAHEDEDPFNTSQEISHLLRLSNESPTPKRGGKRRADATFELAKAMNNIASAMTSDSPLAKRQAMRMLNEDGFEDDVLPLVQRLITRDSDVARIYCATSPTAARVRYAKNMLL</sequence>
<evidence type="ECO:0008006" key="4">
    <source>
        <dbReference type="Google" id="ProtNLM"/>
    </source>
</evidence>
<dbReference type="OrthoDB" id="76215at2759"/>
<dbReference type="RefSeq" id="XP_043012614.1">
    <property type="nucleotide sequence ID" value="XM_043151518.1"/>
</dbReference>
<comment type="caution">
    <text evidence="2">The sequence shown here is derived from an EMBL/GenBank/DDBJ whole genome shotgun (WGS) entry which is preliminary data.</text>
</comment>
<organism evidence="2 3">
    <name type="scientific">Marasmius oreades</name>
    <name type="common">fairy-ring Marasmius</name>
    <dbReference type="NCBI Taxonomy" id="181124"/>
    <lineage>
        <taxon>Eukaryota</taxon>
        <taxon>Fungi</taxon>
        <taxon>Dikarya</taxon>
        <taxon>Basidiomycota</taxon>
        <taxon>Agaricomycotina</taxon>
        <taxon>Agaricomycetes</taxon>
        <taxon>Agaricomycetidae</taxon>
        <taxon>Agaricales</taxon>
        <taxon>Marasmiineae</taxon>
        <taxon>Marasmiaceae</taxon>
        <taxon>Marasmius</taxon>
    </lineage>
</organism>
<keyword evidence="3" id="KW-1185">Reference proteome</keyword>
<dbReference type="EMBL" id="CM032183">
    <property type="protein sequence ID" value="KAG7096144.1"/>
    <property type="molecule type" value="Genomic_DNA"/>
</dbReference>
<dbReference type="GeneID" id="66075893"/>
<gene>
    <name evidence="2" type="ORF">E1B28_006817</name>
</gene>